<proteinExistence type="predicted"/>
<dbReference type="InterPro" id="IPR011990">
    <property type="entry name" value="TPR-like_helical_dom_sf"/>
</dbReference>
<keyword evidence="2" id="KW-0175">Coiled coil</keyword>
<dbReference type="Gene3D" id="1.25.40.10">
    <property type="entry name" value="Tetratricopeptide repeat domain"/>
    <property type="match status" value="2"/>
</dbReference>
<reference evidence="4 5" key="1">
    <citation type="submission" date="2016-03" db="EMBL/GenBank/DDBJ databases">
        <authorList>
            <person name="Ploux O."/>
        </authorList>
    </citation>
    <scope>NUCLEOTIDE SEQUENCE [LARGE SCALE GENOMIC DNA]</scope>
    <source>
        <strain evidence="4 5">R0</strain>
    </source>
</reference>
<dbReference type="SUPFAM" id="SSF48452">
    <property type="entry name" value="TPR-like"/>
    <property type="match status" value="1"/>
</dbReference>
<evidence type="ECO:0000313" key="4">
    <source>
        <dbReference type="EMBL" id="KYG67054.1"/>
    </source>
</evidence>
<gene>
    <name evidence="4" type="ORF">AZI86_08555</name>
</gene>
<dbReference type="AlphaFoldDB" id="A0A150WRV1"/>
<keyword evidence="3" id="KW-0732">Signal</keyword>
<dbReference type="EMBL" id="LUKE01000001">
    <property type="protein sequence ID" value="KYG67054.1"/>
    <property type="molecule type" value="Genomic_DNA"/>
</dbReference>
<evidence type="ECO:0000256" key="1">
    <source>
        <dbReference type="PROSITE-ProRule" id="PRU00339"/>
    </source>
</evidence>
<dbReference type="Pfam" id="PF13432">
    <property type="entry name" value="TPR_16"/>
    <property type="match status" value="1"/>
</dbReference>
<feature type="coiled-coil region" evidence="2">
    <location>
        <begin position="152"/>
        <end position="179"/>
    </location>
</feature>
<feature type="chain" id="PRO_5007573666" evidence="3">
    <location>
        <begin position="24"/>
        <end position="628"/>
    </location>
</feature>
<organism evidence="4 5">
    <name type="scientific">Bdellovibrio bacteriovorus</name>
    <dbReference type="NCBI Taxonomy" id="959"/>
    <lineage>
        <taxon>Bacteria</taxon>
        <taxon>Pseudomonadati</taxon>
        <taxon>Bdellovibrionota</taxon>
        <taxon>Bdellovibrionia</taxon>
        <taxon>Bdellovibrionales</taxon>
        <taxon>Pseudobdellovibrionaceae</taxon>
        <taxon>Bdellovibrio</taxon>
    </lineage>
</organism>
<accession>A0A150WRV1</accession>
<comment type="caution">
    <text evidence="4">The sequence shown here is derived from an EMBL/GenBank/DDBJ whole genome shotgun (WGS) entry which is preliminary data.</text>
</comment>
<feature type="signal peptide" evidence="3">
    <location>
        <begin position="1"/>
        <end position="23"/>
    </location>
</feature>
<dbReference type="RefSeq" id="WP_061834631.1">
    <property type="nucleotide sequence ID" value="NZ_LUKE01000001.1"/>
</dbReference>
<evidence type="ECO:0000256" key="3">
    <source>
        <dbReference type="SAM" id="SignalP"/>
    </source>
</evidence>
<dbReference type="SMART" id="SM00028">
    <property type="entry name" value="TPR"/>
    <property type="match status" value="3"/>
</dbReference>
<keyword evidence="5" id="KW-1185">Reference proteome</keyword>
<name>A0A150WRV1_BDEBC</name>
<sequence>MKTILCTLMTMSLLLGAPVFVKAQESSLTVDVKQGKPVKIRYTSKRHKGDSKTVLIKDKQTGKRALIALPLVNNKEGLYEGTFVIVFDEKEEDAPKGVTNITLDVYPIRATSTKMAPSTDIRKANLILLQSNQQEKERIAYELAESKRREELEKKALAMSEQERKNRQLKAQNAAAAAMTFYQNKDYKQATTKFKEAIEMDPSNNKYYFQYGVSLFQEEEYQKSLVALSMAEDGDYSRVDKNYFIGMNYYRMNEPESALKYFIEVRDENDEMLSATAAYYAGMLQYNSSRFSEAKDSFGYVLDRSKDPSMDNTAESYIEKIDAIEEFNAKFKDKWAYDLYGGVMYDSNVLNIAAANAPTDLAGLRFMYGASLERRLIYDYFKEFSIVGSISDIYSTSTSLEAKEDLQNADPLVFGLKAPFKWKTSLFDKSYSLTLTPGLESIMMNVDGEGARENTNNSTYLTVSNTFFHSEKWVANYDLDIRNDISNIDATEADDQTALKTSIGTTQIFIGDLKTGKTYIADLFLINNAAKGDNQRYNRINLGLTYAQNFYWQTQGAARIDFGTADYPDSSAGRKDSNYGLTFSASKPLTKQWNTSVSLGWSDNTSNVDAYKYDKITISNMYTYSGAF</sequence>
<dbReference type="Proteomes" id="UP000075320">
    <property type="component" value="Unassembled WGS sequence"/>
</dbReference>
<evidence type="ECO:0000313" key="5">
    <source>
        <dbReference type="Proteomes" id="UP000075320"/>
    </source>
</evidence>
<feature type="repeat" description="TPR" evidence="1">
    <location>
        <begin position="171"/>
        <end position="204"/>
    </location>
</feature>
<dbReference type="InterPro" id="IPR019734">
    <property type="entry name" value="TPR_rpt"/>
</dbReference>
<dbReference type="OrthoDB" id="350064at2"/>
<keyword evidence="1" id="KW-0802">TPR repeat</keyword>
<evidence type="ECO:0000256" key="2">
    <source>
        <dbReference type="SAM" id="Coils"/>
    </source>
</evidence>
<protein>
    <submittedName>
        <fullName evidence="4">Uncharacterized protein</fullName>
    </submittedName>
</protein>
<dbReference type="PROSITE" id="PS50005">
    <property type="entry name" value="TPR"/>
    <property type="match status" value="1"/>
</dbReference>